<dbReference type="PATRIC" id="fig|1280946.3.peg.634"/>
<gene>
    <name evidence="2" type="ORF">HY29_09195</name>
</gene>
<accession>A0A062UEV2</accession>
<evidence type="ECO:0000313" key="3">
    <source>
        <dbReference type="Proteomes" id="UP000027037"/>
    </source>
</evidence>
<dbReference type="EMBL" id="AWFF01000025">
    <property type="protein sequence ID" value="KCZ56218.1"/>
    <property type="molecule type" value="Genomic_DNA"/>
</dbReference>
<proteinExistence type="predicted"/>
<dbReference type="AlphaFoldDB" id="A0A062UEV2"/>
<dbReference type="Proteomes" id="UP000027037">
    <property type="component" value="Unassembled WGS sequence"/>
</dbReference>
<name>A0A062UEV2_9PROT</name>
<evidence type="ECO:0000313" key="2">
    <source>
        <dbReference type="EMBL" id="KCZ56218.1"/>
    </source>
</evidence>
<sequence>MDPHYRLFFKHVWPFCWPWLWWNLVRLTEWRRRTGRNVFVVVDKLGNVYIQYVGDIAGADRPYTYQPPKVRAWERLAPGNPLPEAEPFCMPLSAGNPCRERIIYSGTYSIRTRAPPARLSPANGVSMKSIPITGRPPPRRPHVLVTA</sequence>
<keyword evidence="3" id="KW-1185">Reference proteome</keyword>
<comment type="caution">
    <text evidence="2">The sequence shown here is derived from an EMBL/GenBank/DDBJ whole genome shotgun (WGS) entry which is preliminary data.</text>
</comment>
<feature type="region of interest" description="Disordered" evidence="1">
    <location>
        <begin position="125"/>
        <end position="147"/>
    </location>
</feature>
<feature type="compositionally biased region" description="Basic residues" evidence="1">
    <location>
        <begin position="137"/>
        <end position="147"/>
    </location>
</feature>
<protein>
    <submittedName>
        <fullName evidence="2">Uncharacterized protein</fullName>
    </submittedName>
</protein>
<reference evidence="2 3" key="1">
    <citation type="journal article" date="2014" name="Antonie Van Leeuwenhoek">
        <title>Hyphomonas beringensis sp. nov. and Hyphomonas chukchiensis sp. nov., isolated from surface seawater of the Bering Sea and Chukchi Sea.</title>
        <authorList>
            <person name="Li C."/>
            <person name="Lai Q."/>
            <person name="Li G."/>
            <person name="Dong C."/>
            <person name="Wang J."/>
            <person name="Liao Y."/>
            <person name="Shao Z."/>
        </authorList>
    </citation>
    <scope>NUCLEOTIDE SEQUENCE [LARGE SCALE GENOMIC DNA]</scope>
    <source>
        <strain evidence="2 3">25B14_1</strain>
    </source>
</reference>
<dbReference type="RefSeq" id="WP_034792045.1">
    <property type="nucleotide sequence ID" value="NZ_AWFF01000025.1"/>
</dbReference>
<dbReference type="OrthoDB" id="7620499at2"/>
<organism evidence="2 3">
    <name type="scientific">Hyphomonas beringensis</name>
    <dbReference type="NCBI Taxonomy" id="1280946"/>
    <lineage>
        <taxon>Bacteria</taxon>
        <taxon>Pseudomonadati</taxon>
        <taxon>Pseudomonadota</taxon>
        <taxon>Alphaproteobacteria</taxon>
        <taxon>Hyphomonadales</taxon>
        <taxon>Hyphomonadaceae</taxon>
        <taxon>Hyphomonas</taxon>
    </lineage>
</organism>
<evidence type="ECO:0000256" key="1">
    <source>
        <dbReference type="SAM" id="MobiDB-lite"/>
    </source>
</evidence>